<protein>
    <submittedName>
        <fullName evidence="1">Uncharacterized protein</fullName>
    </submittedName>
</protein>
<organism evidence="1 2">
    <name type="scientific">Sphenostylis stenocarpa</name>
    <dbReference type="NCBI Taxonomy" id="92480"/>
    <lineage>
        <taxon>Eukaryota</taxon>
        <taxon>Viridiplantae</taxon>
        <taxon>Streptophyta</taxon>
        <taxon>Embryophyta</taxon>
        <taxon>Tracheophyta</taxon>
        <taxon>Spermatophyta</taxon>
        <taxon>Magnoliopsida</taxon>
        <taxon>eudicotyledons</taxon>
        <taxon>Gunneridae</taxon>
        <taxon>Pentapetalae</taxon>
        <taxon>rosids</taxon>
        <taxon>fabids</taxon>
        <taxon>Fabales</taxon>
        <taxon>Fabaceae</taxon>
        <taxon>Papilionoideae</taxon>
        <taxon>50 kb inversion clade</taxon>
        <taxon>NPAAA clade</taxon>
        <taxon>indigoferoid/millettioid clade</taxon>
        <taxon>Phaseoleae</taxon>
        <taxon>Sphenostylis</taxon>
    </lineage>
</organism>
<dbReference type="EMBL" id="OY731400">
    <property type="protein sequence ID" value="CAJ1943789.1"/>
    <property type="molecule type" value="Genomic_DNA"/>
</dbReference>
<dbReference type="AlphaFoldDB" id="A0AA86SH74"/>
<reference evidence="1" key="1">
    <citation type="submission" date="2023-10" db="EMBL/GenBank/DDBJ databases">
        <authorList>
            <person name="Domelevo Entfellner J.-B."/>
        </authorList>
    </citation>
    <scope>NUCLEOTIDE SEQUENCE</scope>
</reference>
<evidence type="ECO:0000313" key="1">
    <source>
        <dbReference type="EMBL" id="CAJ1943789.1"/>
    </source>
</evidence>
<accession>A0AA86SH74</accession>
<proteinExistence type="predicted"/>
<evidence type="ECO:0000313" key="2">
    <source>
        <dbReference type="Proteomes" id="UP001189624"/>
    </source>
</evidence>
<dbReference type="Proteomes" id="UP001189624">
    <property type="component" value="Chromosome 3"/>
</dbReference>
<dbReference type="Gramene" id="rna-AYBTSS11_LOCUS11547">
    <property type="protein sequence ID" value="CAJ1943789.1"/>
    <property type="gene ID" value="gene-AYBTSS11_LOCUS11547"/>
</dbReference>
<gene>
    <name evidence="1" type="ORF">AYBTSS11_LOCUS11547</name>
</gene>
<sequence>MSAPSSIESSIAEDDLQPNPVWVCGSEVEFGRKLIITFILVALEAQTTILGSHGSGKESAIAFDCRRGGSRKISVGREGRFQRAGLDSGEGEKVVGITITINLRLRHSQKLIFKKKSSITTTSSHAKSREHNNQRISHVNCTLGVTYCYRPVISGVLSHDKRRRKAREVCSELKDSPTYSAGLTCPVSQNARDQVVALNLQATERFLWRSWSMVIEIVTGVAGVGGTAVNGNAWDSSLETGIRIYFNENFSA</sequence>
<name>A0AA86SH74_9FABA</name>
<keyword evidence="2" id="KW-1185">Reference proteome</keyword>